<gene>
    <name evidence="2" type="ORF">EU96_1770</name>
</gene>
<dbReference type="RefSeq" id="WP_275040774.1">
    <property type="nucleotide sequence ID" value="NZ_CP138951.1"/>
</dbReference>
<evidence type="ECO:0000313" key="3">
    <source>
        <dbReference type="Proteomes" id="UP000030445"/>
    </source>
</evidence>
<reference evidence="3" key="1">
    <citation type="journal article" date="2014" name="Sci. Data">
        <title>Genomes of diverse isolates of the marine cyanobacterium Prochlorococcus.</title>
        <authorList>
            <person name="Biller S."/>
            <person name="Berube P."/>
            <person name="Thompson J."/>
            <person name="Kelly L."/>
            <person name="Roggensack S."/>
            <person name="Awad L."/>
            <person name="Roache-Johnson K."/>
            <person name="Ding H."/>
            <person name="Giovannoni S.J."/>
            <person name="Moore L.R."/>
            <person name="Chisholm S.W."/>
        </authorList>
    </citation>
    <scope>NUCLEOTIDE SEQUENCE [LARGE SCALE GENOMIC DNA]</scope>
    <source>
        <strain evidence="3">MIT 9302</strain>
    </source>
</reference>
<dbReference type="Proteomes" id="UP000030445">
    <property type="component" value="Unassembled WGS sequence"/>
</dbReference>
<accession>A0A0A2A9F0</accession>
<keyword evidence="1" id="KW-0812">Transmembrane</keyword>
<evidence type="ECO:0000256" key="1">
    <source>
        <dbReference type="SAM" id="Phobius"/>
    </source>
</evidence>
<dbReference type="EMBL" id="JNAM01000011">
    <property type="protein sequence ID" value="KGF97129.1"/>
    <property type="molecule type" value="Genomic_DNA"/>
</dbReference>
<feature type="transmembrane region" description="Helical" evidence="1">
    <location>
        <begin position="12"/>
        <end position="36"/>
    </location>
</feature>
<protein>
    <submittedName>
        <fullName evidence="2">Uncharacterized protein</fullName>
    </submittedName>
</protein>
<keyword evidence="1" id="KW-1133">Transmembrane helix</keyword>
<dbReference type="AlphaFoldDB" id="A0A0A2A9F0"/>
<proteinExistence type="predicted"/>
<sequence>MLFAKTGQGVDIFSPIGILILVIGVVFTVGIPVAMIKFGRED</sequence>
<keyword evidence="1" id="KW-0472">Membrane</keyword>
<comment type="caution">
    <text evidence="2">The sequence shown here is derived from an EMBL/GenBank/DDBJ whole genome shotgun (WGS) entry which is preliminary data.</text>
</comment>
<name>A0A0A2A9F0_PROMR</name>
<organism evidence="2 3">
    <name type="scientific">Prochlorococcus marinus str. MIT 9302</name>
    <dbReference type="NCBI Taxonomy" id="74545"/>
    <lineage>
        <taxon>Bacteria</taxon>
        <taxon>Bacillati</taxon>
        <taxon>Cyanobacteriota</taxon>
        <taxon>Cyanophyceae</taxon>
        <taxon>Synechococcales</taxon>
        <taxon>Prochlorococcaceae</taxon>
        <taxon>Prochlorococcus</taxon>
    </lineage>
</organism>
<evidence type="ECO:0000313" key="2">
    <source>
        <dbReference type="EMBL" id="KGF97129.1"/>
    </source>
</evidence>